<feature type="region of interest" description="Disordered" evidence="1">
    <location>
        <begin position="102"/>
        <end position="128"/>
    </location>
</feature>
<gene>
    <name evidence="2" type="ORF">MUK42_35700</name>
</gene>
<dbReference type="Proteomes" id="UP001055439">
    <property type="component" value="Chromosome 1"/>
</dbReference>
<proteinExistence type="predicted"/>
<evidence type="ECO:0000313" key="2">
    <source>
        <dbReference type="EMBL" id="URD76785.1"/>
    </source>
</evidence>
<dbReference type="EMBL" id="CP097502">
    <property type="protein sequence ID" value="URD76785.1"/>
    <property type="molecule type" value="Genomic_DNA"/>
</dbReference>
<sequence>MNWEWKQSERKRHHDRPIGRLWTVGSKDERDRLAVGPRSDIGYWICISYRVLDLHLLNTFSSGADGARGRHEGARTEMKGPELAAIPSPVFQEVVVVPSLWSSIRRPSPPPPPDTVASSSSDGRQGSP</sequence>
<name>A0A9E7JD61_9LILI</name>
<dbReference type="EMBL" id="CP097502">
    <property type="protein sequence ID" value="URD76786.1"/>
    <property type="molecule type" value="Genomic_DNA"/>
</dbReference>
<dbReference type="EMBL" id="CP097502">
    <property type="protein sequence ID" value="URD76787.1"/>
    <property type="molecule type" value="Genomic_DNA"/>
</dbReference>
<dbReference type="AlphaFoldDB" id="A0A9E7JD61"/>
<protein>
    <submittedName>
        <fullName evidence="2">Uncharacterized protein</fullName>
    </submittedName>
</protein>
<evidence type="ECO:0000256" key="1">
    <source>
        <dbReference type="SAM" id="MobiDB-lite"/>
    </source>
</evidence>
<evidence type="ECO:0000313" key="3">
    <source>
        <dbReference type="Proteomes" id="UP001055439"/>
    </source>
</evidence>
<organism evidence="2 3">
    <name type="scientific">Musa troglodytarum</name>
    <name type="common">fe'i banana</name>
    <dbReference type="NCBI Taxonomy" id="320322"/>
    <lineage>
        <taxon>Eukaryota</taxon>
        <taxon>Viridiplantae</taxon>
        <taxon>Streptophyta</taxon>
        <taxon>Embryophyta</taxon>
        <taxon>Tracheophyta</taxon>
        <taxon>Spermatophyta</taxon>
        <taxon>Magnoliopsida</taxon>
        <taxon>Liliopsida</taxon>
        <taxon>Zingiberales</taxon>
        <taxon>Musaceae</taxon>
        <taxon>Musa</taxon>
    </lineage>
</organism>
<reference evidence="2" key="1">
    <citation type="submission" date="2022-05" db="EMBL/GenBank/DDBJ databases">
        <title>The Musa troglodytarum L. genome provides insights into the mechanism of non-climacteric behaviour and enrichment of carotenoids.</title>
        <authorList>
            <person name="Wang J."/>
        </authorList>
    </citation>
    <scope>NUCLEOTIDE SEQUENCE</scope>
    <source>
        <tissue evidence="2">Leaf</tissue>
    </source>
</reference>
<accession>A0A9E7JD61</accession>
<keyword evidence="3" id="KW-1185">Reference proteome</keyword>